<dbReference type="OrthoDB" id="8072417at2759"/>
<sequence>MAGALKYVFVAVAVICYMQSAEMARLPRNTANSGNEPALPANIFEAFTKPEFWNALSANISEAFTEDNLKKYGIHPNDVKEGFSKVQENLQSGLAELQKNVNGLMEQQHPAETKPKKTKK</sequence>
<evidence type="ECO:0000313" key="4">
    <source>
        <dbReference type="Proteomes" id="UP000095300"/>
    </source>
</evidence>
<keyword evidence="4" id="KW-1185">Reference proteome</keyword>
<evidence type="ECO:0000256" key="2">
    <source>
        <dbReference type="SAM" id="SignalP"/>
    </source>
</evidence>
<proteinExistence type="predicted"/>
<feature type="signal peptide" evidence="2">
    <location>
        <begin position="1"/>
        <end position="23"/>
    </location>
</feature>
<dbReference type="EnsemblMetazoa" id="SCAU003815-RA">
    <property type="protein sequence ID" value="SCAU003815-PA"/>
    <property type="gene ID" value="SCAU003815"/>
</dbReference>
<name>A0A1I8P0W4_STOCA</name>
<evidence type="ECO:0000313" key="3">
    <source>
        <dbReference type="EnsemblMetazoa" id="SCAU003815-PA"/>
    </source>
</evidence>
<evidence type="ECO:0000256" key="1">
    <source>
        <dbReference type="SAM" id="MobiDB-lite"/>
    </source>
</evidence>
<feature type="region of interest" description="Disordered" evidence="1">
    <location>
        <begin position="99"/>
        <end position="120"/>
    </location>
</feature>
<dbReference type="AlphaFoldDB" id="A0A1I8P0W4"/>
<dbReference type="Proteomes" id="UP000095300">
    <property type="component" value="Unassembled WGS sequence"/>
</dbReference>
<accession>A0A1I8P0W4</accession>
<feature type="chain" id="PRO_5009325816" evidence="2">
    <location>
        <begin position="24"/>
        <end position="120"/>
    </location>
</feature>
<gene>
    <name evidence="3" type="primary">106088854</name>
</gene>
<dbReference type="VEuPathDB" id="VectorBase:SCAU003815"/>
<reference evidence="3" key="1">
    <citation type="submission" date="2020-05" db="UniProtKB">
        <authorList>
            <consortium name="EnsemblMetazoa"/>
        </authorList>
    </citation>
    <scope>IDENTIFICATION</scope>
    <source>
        <strain evidence="3">USDA</strain>
    </source>
</reference>
<keyword evidence="2" id="KW-0732">Signal</keyword>
<protein>
    <submittedName>
        <fullName evidence="3">Uncharacterized protein</fullName>
    </submittedName>
</protein>
<feature type="compositionally biased region" description="Basic and acidic residues" evidence="1">
    <location>
        <begin position="109"/>
        <end position="120"/>
    </location>
</feature>
<organism evidence="3 4">
    <name type="scientific">Stomoxys calcitrans</name>
    <name type="common">Stable fly</name>
    <name type="synonym">Conops calcitrans</name>
    <dbReference type="NCBI Taxonomy" id="35570"/>
    <lineage>
        <taxon>Eukaryota</taxon>
        <taxon>Metazoa</taxon>
        <taxon>Ecdysozoa</taxon>
        <taxon>Arthropoda</taxon>
        <taxon>Hexapoda</taxon>
        <taxon>Insecta</taxon>
        <taxon>Pterygota</taxon>
        <taxon>Neoptera</taxon>
        <taxon>Endopterygota</taxon>
        <taxon>Diptera</taxon>
        <taxon>Brachycera</taxon>
        <taxon>Muscomorpha</taxon>
        <taxon>Muscoidea</taxon>
        <taxon>Muscidae</taxon>
        <taxon>Stomoxys</taxon>
    </lineage>
</organism>